<gene>
    <name evidence="2" type="ORF">NA8A_04350</name>
</gene>
<evidence type="ECO:0000313" key="2">
    <source>
        <dbReference type="EMBL" id="EKF44012.1"/>
    </source>
</evidence>
<comment type="caution">
    <text evidence="2">The sequence shown here is derived from an EMBL/GenBank/DDBJ whole genome shotgun (WGS) entry which is preliminary data.</text>
</comment>
<feature type="region of interest" description="Disordered" evidence="1">
    <location>
        <begin position="59"/>
        <end position="88"/>
    </location>
</feature>
<proteinExistence type="predicted"/>
<accession>K2PSG3</accession>
<name>K2PSG3_9HYPH</name>
<reference evidence="2 3" key="1">
    <citation type="journal article" date="2012" name="J. Bacteriol.">
        <title>Genome Sequence of Nitratireductor indicus Type Strain C115.</title>
        <authorList>
            <person name="Lai Q."/>
            <person name="Li G."/>
            <person name="Yu Z."/>
            <person name="Shao Z."/>
        </authorList>
    </citation>
    <scope>NUCLEOTIDE SEQUENCE [LARGE SCALE GENOMIC DNA]</scope>
    <source>
        <strain evidence="2 3">C115</strain>
    </source>
</reference>
<dbReference type="EMBL" id="AMSI01000002">
    <property type="protein sequence ID" value="EKF44012.1"/>
    <property type="molecule type" value="Genomic_DNA"/>
</dbReference>
<protein>
    <submittedName>
        <fullName evidence="2">Uncharacterized protein</fullName>
    </submittedName>
</protein>
<dbReference type="Proteomes" id="UP000007374">
    <property type="component" value="Unassembled WGS sequence"/>
</dbReference>
<keyword evidence="3" id="KW-1185">Reference proteome</keyword>
<evidence type="ECO:0000256" key="1">
    <source>
        <dbReference type="SAM" id="MobiDB-lite"/>
    </source>
</evidence>
<sequence length="88" mass="9914">MDNLRIQTDPHLKRIACQIYTQLPEDKREALQVLGFVRQLVFCLGEEWETVSRSAPILPFSHDQKGQVGPLRAVQGGLSDPQGKSNQE</sequence>
<evidence type="ECO:0000313" key="3">
    <source>
        <dbReference type="Proteomes" id="UP000007374"/>
    </source>
</evidence>
<dbReference type="STRING" id="721133.SAMN05216176_101444"/>
<dbReference type="AlphaFoldDB" id="K2PSG3"/>
<organism evidence="2 3">
    <name type="scientific">Nitratireductor indicus C115</name>
    <dbReference type="NCBI Taxonomy" id="1231190"/>
    <lineage>
        <taxon>Bacteria</taxon>
        <taxon>Pseudomonadati</taxon>
        <taxon>Pseudomonadota</taxon>
        <taxon>Alphaproteobacteria</taxon>
        <taxon>Hyphomicrobiales</taxon>
        <taxon>Phyllobacteriaceae</taxon>
        <taxon>Nitratireductor</taxon>
    </lineage>
</organism>